<dbReference type="SUPFAM" id="SSF53756">
    <property type="entry name" value="UDP-Glycosyltransferase/glycogen phosphorylase"/>
    <property type="match status" value="1"/>
</dbReference>
<sequence length="164" mass="18739">MKIAQVSTRFPPGPGGVERHVAEIAPRLGARGYRVEVFTSDLFREYPWEHLPASVAREEVRPYGHLHRLPVVSLPGPFHYPFFRGLGAALARERPDLVHVHTFGTHQVAVARRYGRRTGTPFVLTAHFHPIWSIEGGWIRHRIRGFYDRRLADPIVRDAARVIV</sequence>
<keyword evidence="2" id="KW-0808">Transferase</keyword>
<dbReference type="GO" id="GO:0016740">
    <property type="term" value="F:transferase activity"/>
    <property type="evidence" value="ECO:0007669"/>
    <property type="project" value="UniProtKB-KW"/>
</dbReference>
<dbReference type="EMBL" id="AUZY01000233">
    <property type="protein sequence ID" value="EQD79241.1"/>
    <property type="molecule type" value="Genomic_DNA"/>
</dbReference>
<reference evidence="2" key="1">
    <citation type="submission" date="2013-08" db="EMBL/GenBank/DDBJ databases">
        <authorList>
            <person name="Mendez C."/>
            <person name="Richter M."/>
            <person name="Ferrer M."/>
            <person name="Sanchez J."/>
        </authorList>
    </citation>
    <scope>NUCLEOTIDE SEQUENCE</scope>
</reference>
<evidence type="ECO:0000313" key="2">
    <source>
        <dbReference type="EMBL" id="EQD79241.1"/>
    </source>
</evidence>
<dbReference type="InterPro" id="IPR028098">
    <property type="entry name" value="Glyco_trans_4-like_N"/>
</dbReference>
<name>T1C190_9ZZZZ</name>
<dbReference type="Gene3D" id="3.40.50.2000">
    <property type="entry name" value="Glycogen Phosphorylase B"/>
    <property type="match status" value="1"/>
</dbReference>
<feature type="domain" description="Glycosyltransferase subfamily 4-like N-terminal" evidence="1">
    <location>
        <begin position="15"/>
        <end position="164"/>
    </location>
</feature>
<gene>
    <name evidence="2" type="ORF">B1B_00307</name>
</gene>
<proteinExistence type="predicted"/>
<reference evidence="2" key="2">
    <citation type="journal article" date="2014" name="ISME J.">
        <title>Microbial stratification in low pH oxic and suboxic macroscopic growths along an acid mine drainage.</title>
        <authorList>
            <person name="Mendez-Garcia C."/>
            <person name="Mesa V."/>
            <person name="Sprenger R.R."/>
            <person name="Richter M."/>
            <person name="Diez M.S."/>
            <person name="Solano J."/>
            <person name="Bargiela R."/>
            <person name="Golyshina O.V."/>
            <person name="Manteca A."/>
            <person name="Ramos J.L."/>
            <person name="Gallego J.R."/>
            <person name="Llorente I."/>
            <person name="Martins Dos Santos V.A."/>
            <person name="Jensen O.N."/>
            <person name="Pelaez A.I."/>
            <person name="Sanchez J."/>
            <person name="Ferrer M."/>
        </authorList>
    </citation>
    <scope>NUCLEOTIDE SEQUENCE</scope>
</reference>
<accession>T1C190</accession>
<comment type="caution">
    <text evidence="2">The sequence shown here is derived from an EMBL/GenBank/DDBJ whole genome shotgun (WGS) entry which is preliminary data.</text>
</comment>
<dbReference type="AlphaFoldDB" id="T1C190"/>
<evidence type="ECO:0000259" key="1">
    <source>
        <dbReference type="Pfam" id="PF13579"/>
    </source>
</evidence>
<dbReference type="Pfam" id="PF13579">
    <property type="entry name" value="Glyco_trans_4_4"/>
    <property type="match status" value="1"/>
</dbReference>
<feature type="non-terminal residue" evidence="2">
    <location>
        <position position="164"/>
    </location>
</feature>
<protein>
    <submittedName>
        <fullName evidence="2">Glycosyltransferase (Group 1)</fullName>
    </submittedName>
</protein>
<organism evidence="2">
    <name type="scientific">mine drainage metagenome</name>
    <dbReference type="NCBI Taxonomy" id="410659"/>
    <lineage>
        <taxon>unclassified sequences</taxon>
        <taxon>metagenomes</taxon>
        <taxon>ecological metagenomes</taxon>
    </lineage>
</organism>